<accession>A0A543DJU1</accession>
<dbReference type="RefSeq" id="WP_142057892.1">
    <property type="nucleotide sequence ID" value="NZ_VFPA01000003.1"/>
</dbReference>
<sequence>MRSPAAFRSQFPALTESVHLASCSQGALSTDLVAQTEELLWSMRTHGAPWDRWVGKVEEARAAFAETIGARPGEVAVLSNASECAYQVASTQDWSRRSRIVCTDMEFPSVAHVWLGQRPRGAQVHHVAERDGGVPPEDLVAAVDERTALVSCPLVSYRNGARLPVAEVTARAREVGAKVFVDAYQAAGVIPIDVRALDCDYLVAGALKYLLGLPGIAFLYVRDGVRDDVAPQLTGWFGRVDPFSFDPRSLDHPADARRFEVGTPSIPSAYGAVAGMRVLAGADPAAVERHVAGLVDETASRLTEAGERLWLPADAGARGPVVALVDPDPDRLAGWLARRGIVTSPRGHVLRLSFHYYNDGSDVAAFCSALAEYRAG</sequence>
<dbReference type="Gene3D" id="3.90.1150.10">
    <property type="entry name" value="Aspartate Aminotransferase, domain 1"/>
    <property type="match status" value="1"/>
</dbReference>
<evidence type="ECO:0000313" key="3">
    <source>
        <dbReference type="Proteomes" id="UP000315677"/>
    </source>
</evidence>
<dbReference type="InterPro" id="IPR015424">
    <property type="entry name" value="PyrdxlP-dep_Trfase"/>
</dbReference>
<gene>
    <name evidence="2" type="ORF">FB558_5364</name>
</gene>
<reference evidence="2 3" key="1">
    <citation type="submission" date="2019-06" db="EMBL/GenBank/DDBJ databases">
        <title>Sequencing the genomes of 1000 actinobacteria strains.</title>
        <authorList>
            <person name="Klenk H.-P."/>
        </authorList>
    </citation>
    <scope>NUCLEOTIDE SEQUENCE [LARGE SCALE GENOMIC DNA]</scope>
    <source>
        <strain evidence="2 3">DSM 45301</strain>
    </source>
</reference>
<dbReference type="InterPro" id="IPR015422">
    <property type="entry name" value="PyrdxlP-dep_Trfase_small"/>
</dbReference>
<dbReference type="SUPFAM" id="SSF53383">
    <property type="entry name" value="PLP-dependent transferases"/>
    <property type="match status" value="1"/>
</dbReference>
<dbReference type="EMBL" id="VFPA01000003">
    <property type="protein sequence ID" value="TQM09604.1"/>
    <property type="molecule type" value="Genomic_DNA"/>
</dbReference>
<dbReference type="InterPro" id="IPR015421">
    <property type="entry name" value="PyrdxlP-dep_Trfase_major"/>
</dbReference>
<name>A0A543DJU1_9PSEU</name>
<dbReference type="AlphaFoldDB" id="A0A543DJU1"/>
<dbReference type="PANTHER" id="PTHR43586">
    <property type="entry name" value="CYSTEINE DESULFURASE"/>
    <property type="match status" value="1"/>
</dbReference>
<feature type="domain" description="Aminotransferase class V" evidence="1">
    <location>
        <begin position="56"/>
        <end position="366"/>
    </location>
</feature>
<proteinExistence type="predicted"/>
<organism evidence="2 3">
    <name type="scientific">Pseudonocardia kunmingensis</name>
    <dbReference type="NCBI Taxonomy" id="630975"/>
    <lineage>
        <taxon>Bacteria</taxon>
        <taxon>Bacillati</taxon>
        <taxon>Actinomycetota</taxon>
        <taxon>Actinomycetes</taxon>
        <taxon>Pseudonocardiales</taxon>
        <taxon>Pseudonocardiaceae</taxon>
        <taxon>Pseudonocardia</taxon>
    </lineage>
</organism>
<dbReference type="Proteomes" id="UP000315677">
    <property type="component" value="Unassembled WGS sequence"/>
</dbReference>
<dbReference type="OrthoDB" id="250246at2"/>
<evidence type="ECO:0000259" key="1">
    <source>
        <dbReference type="Pfam" id="PF00266"/>
    </source>
</evidence>
<dbReference type="GO" id="GO:0016829">
    <property type="term" value="F:lyase activity"/>
    <property type="evidence" value="ECO:0007669"/>
    <property type="project" value="UniProtKB-KW"/>
</dbReference>
<dbReference type="PANTHER" id="PTHR43586:SF15">
    <property type="entry name" value="BLR3095 PROTEIN"/>
    <property type="match status" value="1"/>
</dbReference>
<evidence type="ECO:0000313" key="2">
    <source>
        <dbReference type="EMBL" id="TQM09604.1"/>
    </source>
</evidence>
<dbReference type="InterPro" id="IPR000192">
    <property type="entry name" value="Aminotrans_V_dom"/>
</dbReference>
<protein>
    <submittedName>
        <fullName evidence="2">Selenocysteine lyase/cysteine desulfurase</fullName>
    </submittedName>
</protein>
<keyword evidence="2" id="KW-0456">Lyase</keyword>
<comment type="caution">
    <text evidence="2">The sequence shown here is derived from an EMBL/GenBank/DDBJ whole genome shotgun (WGS) entry which is preliminary data.</text>
</comment>
<dbReference type="Pfam" id="PF00266">
    <property type="entry name" value="Aminotran_5"/>
    <property type="match status" value="1"/>
</dbReference>
<dbReference type="Gene3D" id="3.40.640.10">
    <property type="entry name" value="Type I PLP-dependent aspartate aminotransferase-like (Major domain)"/>
    <property type="match status" value="1"/>
</dbReference>
<keyword evidence="3" id="KW-1185">Reference proteome</keyword>